<dbReference type="Pfam" id="PF00534">
    <property type="entry name" value="Glycos_transf_1"/>
    <property type="match status" value="1"/>
</dbReference>
<name>A0ABU4UDX9_9GAMM</name>
<keyword evidence="3" id="KW-0808">Transferase</keyword>
<proteinExistence type="predicted"/>
<feature type="domain" description="Glycosyltransferase subfamily 4-like N-terminal" evidence="2">
    <location>
        <begin position="25"/>
        <end position="173"/>
    </location>
</feature>
<protein>
    <submittedName>
        <fullName evidence="3">Glycosyltransferase family 4 protein</fullName>
        <ecNumber evidence="3">2.4.-.-</ecNumber>
    </submittedName>
</protein>
<evidence type="ECO:0000259" key="1">
    <source>
        <dbReference type="Pfam" id="PF00534"/>
    </source>
</evidence>
<dbReference type="RefSeq" id="WP_319961128.1">
    <property type="nucleotide sequence ID" value="NZ_JAXARY010000005.1"/>
</dbReference>
<dbReference type="PANTHER" id="PTHR45947:SF3">
    <property type="entry name" value="SULFOQUINOVOSYL TRANSFERASE SQD2"/>
    <property type="match status" value="1"/>
</dbReference>
<keyword evidence="4" id="KW-1185">Reference proteome</keyword>
<evidence type="ECO:0000313" key="4">
    <source>
        <dbReference type="Proteomes" id="UP001284537"/>
    </source>
</evidence>
<dbReference type="EC" id="2.4.-.-" evidence="3"/>
<evidence type="ECO:0000259" key="2">
    <source>
        <dbReference type="Pfam" id="PF13439"/>
    </source>
</evidence>
<dbReference type="PANTHER" id="PTHR45947">
    <property type="entry name" value="SULFOQUINOVOSYL TRANSFERASE SQD2"/>
    <property type="match status" value="1"/>
</dbReference>
<sequence length="377" mass="42510">MKIVIFQPMLKQYRVPLFDNMGVLLTEQGHEVRVVCGTPPANEVRKGDNITASKGICIVEKSNWFLKGKLHFLHHALSHILWADLIITEQANKHIHNYLLIVFRFLGYKRFAYWGHGQNRQGNPRSLAEKMKKILSTQCDWWFAYTQGVANYMIELGYPASKITVLNNSIDTSEFKGQLAQQSLKNVAEFKNKLGIDDNARVGIYCGGLYSDKKLDFLLKSAAKIKQLNPEFVLLIVGDGTDRSMVEIFIQTHPFVKYLGPLFGEQKALAFRSSELFLCPGLVGLAVLDAFTASLPLITSNIPNHSPEIEYLRQGYNGLITEHNEEDYSEAVAGILANADELSRLKENSLESSRQYSIENMASNFVEGIHAYFNINA</sequence>
<dbReference type="InterPro" id="IPR001296">
    <property type="entry name" value="Glyco_trans_1"/>
</dbReference>
<dbReference type="Gene3D" id="3.40.50.2000">
    <property type="entry name" value="Glycogen Phosphorylase B"/>
    <property type="match status" value="2"/>
</dbReference>
<dbReference type="GO" id="GO:0016757">
    <property type="term" value="F:glycosyltransferase activity"/>
    <property type="evidence" value="ECO:0007669"/>
    <property type="project" value="UniProtKB-KW"/>
</dbReference>
<accession>A0ABU4UDX9</accession>
<comment type="caution">
    <text evidence="3">The sequence shown here is derived from an EMBL/GenBank/DDBJ whole genome shotgun (WGS) entry which is preliminary data.</text>
</comment>
<evidence type="ECO:0000313" key="3">
    <source>
        <dbReference type="EMBL" id="MDX8127152.1"/>
    </source>
</evidence>
<dbReference type="InterPro" id="IPR050194">
    <property type="entry name" value="Glycosyltransferase_grp1"/>
</dbReference>
<dbReference type="SUPFAM" id="SSF53756">
    <property type="entry name" value="UDP-Glycosyltransferase/glycogen phosphorylase"/>
    <property type="match status" value="1"/>
</dbReference>
<dbReference type="Pfam" id="PF13439">
    <property type="entry name" value="Glyco_transf_4"/>
    <property type="match status" value="1"/>
</dbReference>
<gene>
    <name evidence="3" type="ORF">QLH52_07660</name>
</gene>
<reference evidence="3 4" key="1">
    <citation type="submission" date="2023-11" db="EMBL/GenBank/DDBJ databases">
        <authorList>
            <person name="Ouyang M.-Y."/>
        </authorList>
    </citation>
    <scope>NUCLEOTIDE SEQUENCE [LARGE SCALE GENOMIC DNA]</scope>
    <source>
        <strain evidence="3 4">OY6</strain>
    </source>
</reference>
<organism evidence="3 4">
    <name type="scientific">Methylomonas defluvii</name>
    <dbReference type="NCBI Taxonomy" id="3045149"/>
    <lineage>
        <taxon>Bacteria</taxon>
        <taxon>Pseudomonadati</taxon>
        <taxon>Pseudomonadota</taxon>
        <taxon>Gammaproteobacteria</taxon>
        <taxon>Methylococcales</taxon>
        <taxon>Methylococcaceae</taxon>
        <taxon>Methylomonas</taxon>
    </lineage>
</organism>
<dbReference type="Proteomes" id="UP001284537">
    <property type="component" value="Unassembled WGS sequence"/>
</dbReference>
<dbReference type="CDD" id="cd03801">
    <property type="entry name" value="GT4_PimA-like"/>
    <property type="match status" value="1"/>
</dbReference>
<dbReference type="EMBL" id="JAXARY010000005">
    <property type="protein sequence ID" value="MDX8127152.1"/>
    <property type="molecule type" value="Genomic_DNA"/>
</dbReference>
<keyword evidence="3" id="KW-0328">Glycosyltransferase</keyword>
<dbReference type="InterPro" id="IPR028098">
    <property type="entry name" value="Glyco_trans_4-like_N"/>
</dbReference>
<feature type="domain" description="Glycosyl transferase family 1" evidence="1">
    <location>
        <begin position="188"/>
        <end position="349"/>
    </location>
</feature>